<evidence type="ECO:0000313" key="7">
    <source>
        <dbReference type="Proteomes" id="UP000707451"/>
    </source>
</evidence>
<name>A0A9P7XW98_9FUNG</name>
<feature type="compositionally biased region" description="Low complexity" evidence="3">
    <location>
        <begin position="456"/>
        <end position="468"/>
    </location>
</feature>
<feature type="transmembrane region" description="Helical" evidence="4">
    <location>
        <begin position="367"/>
        <end position="393"/>
    </location>
</feature>
<dbReference type="Gene3D" id="2.120.10.80">
    <property type="entry name" value="Kelch-type beta propeller"/>
    <property type="match status" value="2"/>
</dbReference>
<feature type="compositionally biased region" description="Polar residues" evidence="3">
    <location>
        <begin position="443"/>
        <end position="455"/>
    </location>
</feature>
<feature type="compositionally biased region" description="Basic and acidic residues" evidence="3">
    <location>
        <begin position="522"/>
        <end position="532"/>
    </location>
</feature>
<reference evidence="6" key="1">
    <citation type="submission" date="2021-06" db="EMBL/GenBank/DDBJ databases">
        <title>Genome Sequence of Mortierella hyaline Strain SCG-10, a Cold-Adapted, Nitrate-Reducing Fungus Isolated from Soil in Minnesota, USA.</title>
        <authorList>
            <person name="Aldossari N."/>
        </authorList>
    </citation>
    <scope>NUCLEOTIDE SEQUENCE</scope>
    <source>
        <strain evidence="6">SCG-10</strain>
    </source>
</reference>
<gene>
    <name evidence="6" type="ORF">KI688_012798</name>
</gene>
<feature type="compositionally biased region" description="Gly residues" evidence="3">
    <location>
        <begin position="536"/>
        <end position="555"/>
    </location>
</feature>
<keyword evidence="4" id="KW-1133">Transmembrane helix</keyword>
<protein>
    <recommendedName>
        <fullName evidence="8">Galactose oxidase</fullName>
    </recommendedName>
</protein>
<feature type="signal peptide" evidence="5">
    <location>
        <begin position="1"/>
        <end position="25"/>
    </location>
</feature>
<keyword evidence="4" id="KW-0472">Membrane</keyword>
<dbReference type="Proteomes" id="UP000707451">
    <property type="component" value="Unassembled WGS sequence"/>
</dbReference>
<evidence type="ECO:0000256" key="1">
    <source>
        <dbReference type="ARBA" id="ARBA00022441"/>
    </source>
</evidence>
<dbReference type="OrthoDB" id="432528at2759"/>
<evidence type="ECO:0000256" key="5">
    <source>
        <dbReference type="SAM" id="SignalP"/>
    </source>
</evidence>
<evidence type="ECO:0008006" key="8">
    <source>
        <dbReference type="Google" id="ProtNLM"/>
    </source>
</evidence>
<dbReference type="AlphaFoldDB" id="A0A9P7XW98"/>
<proteinExistence type="predicted"/>
<evidence type="ECO:0000256" key="4">
    <source>
        <dbReference type="SAM" id="Phobius"/>
    </source>
</evidence>
<dbReference type="InterPro" id="IPR015915">
    <property type="entry name" value="Kelch-typ_b-propeller"/>
</dbReference>
<dbReference type="PANTHER" id="PTHR46093">
    <property type="entry name" value="ACYL-COA-BINDING DOMAIN-CONTAINING PROTEIN 5"/>
    <property type="match status" value="1"/>
</dbReference>
<evidence type="ECO:0000256" key="2">
    <source>
        <dbReference type="ARBA" id="ARBA00022737"/>
    </source>
</evidence>
<dbReference type="SUPFAM" id="SSF50965">
    <property type="entry name" value="Galactose oxidase, central domain"/>
    <property type="match status" value="1"/>
</dbReference>
<accession>A0A9P7XW98</accession>
<sequence length="562" mass="60461">MRPHLSLSATLILFVLSSSPSFTNAQSAITTLYGGQSVFIEGKGLYIHGGTVSDTSNTVKNSSSGQTFVIDLNNTWSIKNPNIRPLPTLYPSGGTGTALFNNKNSWFLKGTNAVHIFDMESETWALEKVDNNINPYPSLAAVAVPMDNDYVYLINGYKDANATNSTAVMMRYNVQADLVEPMHLAMPVATDHVSIWSTLKGSAFIYGGADYVDQSLVEFFPGNPKDITSVKRAIIGDIPAGRFGHCMVEAYGGAQIYVFGGNTIQGTTSDIYRIDAHTMRWTRLGAGPTYTARAFAACAVTNDMFVAWGGATWDPTNKRYTVVATPMVVYNMRTGEWPSTFDPTPAANSTPPTDIPPSHEGDPAPRLIPLGGILAGVAGILLLAGVGVGVCYCRQKRQTRRGLPFMKVGGHEGGDDDDGKDFKGGKNEFSSSSPPSSYKMNHLQGNDNGNTGDLDQQQQYHQQHPYQEQQHHYQQEPLLDPFADSTHGHGHFDLSKGGGYEASPSVGYQQPGGNPFASVHDASVKVDVEDYSRPGLGAGGRVPGYGGRYTDGASGGRSPYSQ</sequence>
<comment type="caution">
    <text evidence="6">The sequence shown here is derived from an EMBL/GenBank/DDBJ whole genome shotgun (WGS) entry which is preliminary data.</text>
</comment>
<dbReference type="InterPro" id="IPR011043">
    <property type="entry name" value="Gal_Oxase/kelch_b-propeller"/>
</dbReference>
<dbReference type="Pfam" id="PF24681">
    <property type="entry name" value="Kelch_KLHDC2_KLHL20_DRC7"/>
    <property type="match status" value="1"/>
</dbReference>
<keyword evidence="7" id="KW-1185">Reference proteome</keyword>
<organism evidence="6 7">
    <name type="scientific">Linnemannia hyalina</name>
    <dbReference type="NCBI Taxonomy" id="64524"/>
    <lineage>
        <taxon>Eukaryota</taxon>
        <taxon>Fungi</taxon>
        <taxon>Fungi incertae sedis</taxon>
        <taxon>Mucoromycota</taxon>
        <taxon>Mortierellomycotina</taxon>
        <taxon>Mortierellomycetes</taxon>
        <taxon>Mortierellales</taxon>
        <taxon>Mortierellaceae</taxon>
        <taxon>Linnemannia</taxon>
    </lineage>
</organism>
<feature type="chain" id="PRO_5040149386" description="Galactose oxidase" evidence="5">
    <location>
        <begin position="26"/>
        <end position="562"/>
    </location>
</feature>
<feature type="region of interest" description="Disordered" evidence="3">
    <location>
        <begin position="404"/>
        <end position="562"/>
    </location>
</feature>
<keyword evidence="4" id="KW-0812">Transmembrane</keyword>
<keyword evidence="5" id="KW-0732">Signal</keyword>
<feature type="region of interest" description="Disordered" evidence="3">
    <location>
        <begin position="340"/>
        <end position="364"/>
    </location>
</feature>
<evidence type="ECO:0000313" key="6">
    <source>
        <dbReference type="EMBL" id="KAG9066886.1"/>
    </source>
</evidence>
<dbReference type="EMBL" id="JAHRHY010000009">
    <property type="protein sequence ID" value="KAG9066886.1"/>
    <property type="molecule type" value="Genomic_DNA"/>
</dbReference>
<dbReference type="PANTHER" id="PTHR46093:SF18">
    <property type="entry name" value="FIBRONECTIN TYPE-III DOMAIN-CONTAINING PROTEIN"/>
    <property type="match status" value="1"/>
</dbReference>
<evidence type="ECO:0000256" key="3">
    <source>
        <dbReference type="SAM" id="MobiDB-lite"/>
    </source>
</evidence>
<keyword evidence="2" id="KW-0677">Repeat</keyword>
<keyword evidence="1" id="KW-0880">Kelch repeat</keyword>